<evidence type="ECO:0000256" key="3">
    <source>
        <dbReference type="ARBA" id="ARBA00022605"/>
    </source>
</evidence>
<dbReference type="GO" id="GO:0000162">
    <property type="term" value="P:L-tryptophan biosynthetic process"/>
    <property type="evidence" value="ECO:0007669"/>
    <property type="project" value="UniProtKB-UniRule"/>
</dbReference>
<evidence type="ECO:0000256" key="6">
    <source>
        <dbReference type="ARBA" id="ARBA00023141"/>
    </source>
</evidence>
<evidence type="ECO:0000256" key="4">
    <source>
        <dbReference type="ARBA" id="ARBA00022793"/>
    </source>
</evidence>
<accession>A0A1I4U542</accession>
<evidence type="ECO:0000313" key="11">
    <source>
        <dbReference type="Proteomes" id="UP000199149"/>
    </source>
</evidence>
<dbReference type="STRING" id="684065.SAMN05421738_10370"/>
<comment type="similarity">
    <text evidence="8">Belongs to the TrpC family.</text>
</comment>
<dbReference type="EC" id="4.1.1.48" evidence="8"/>
<sequence length="261" mass="29533">MKTILDEIVDQKRIEILEKQKINSIEDFKNSENFNLPVISSKASILDESKSGIIAEFKRKSPSKGFINKDANVKYVVAGYEKYGASVVSVLTDELFFGGSFEDLKQAKATLSIPVLRKDFIVDEYQVYETKAIGADLMLLIAECLTKDEVYNLAKIAKEIGLEVLLELHSEDQLDKVNEFIDLIGINNRDLKTFHVDIEKSKQILKQLPKDLIKVAESGISDPKTVKELRKAGFQSFLIGENFMKNENPTEAFKEFVKESK</sequence>
<evidence type="ECO:0000256" key="5">
    <source>
        <dbReference type="ARBA" id="ARBA00022822"/>
    </source>
</evidence>
<dbReference type="PANTHER" id="PTHR22854:SF2">
    <property type="entry name" value="INDOLE-3-GLYCEROL-PHOSPHATE SYNTHASE"/>
    <property type="match status" value="1"/>
</dbReference>
<dbReference type="HAMAP" id="MF_00134_B">
    <property type="entry name" value="IGPS_B"/>
    <property type="match status" value="1"/>
</dbReference>
<comment type="catalytic activity">
    <reaction evidence="1 8">
        <text>1-(2-carboxyphenylamino)-1-deoxy-D-ribulose 5-phosphate + H(+) = (1S,2R)-1-C-(indol-3-yl)glycerol 3-phosphate + CO2 + H2O</text>
        <dbReference type="Rhea" id="RHEA:23476"/>
        <dbReference type="ChEBI" id="CHEBI:15377"/>
        <dbReference type="ChEBI" id="CHEBI:15378"/>
        <dbReference type="ChEBI" id="CHEBI:16526"/>
        <dbReference type="ChEBI" id="CHEBI:58613"/>
        <dbReference type="ChEBI" id="CHEBI:58866"/>
        <dbReference type="EC" id="4.1.1.48"/>
    </reaction>
</comment>
<dbReference type="InterPro" id="IPR001468">
    <property type="entry name" value="Indole-3-GlycerolPSynthase_CS"/>
</dbReference>
<evidence type="ECO:0000256" key="8">
    <source>
        <dbReference type="HAMAP-Rule" id="MF_00134"/>
    </source>
</evidence>
<dbReference type="EMBL" id="FOUZ01000003">
    <property type="protein sequence ID" value="SFM83793.1"/>
    <property type="molecule type" value="Genomic_DNA"/>
</dbReference>
<evidence type="ECO:0000259" key="9">
    <source>
        <dbReference type="Pfam" id="PF00218"/>
    </source>
</evidence>
<dbReference type="NCBIfam" id="NF001377">
    <property type="entry name" value="PRK00278.2-4"/>
    <property type="match status" value="1"/>
</dbReference>
<keyword evidence="4 8" id="KW-0210">Decarboxylase</keyword>
<name>A0A1I4U542_9FLAO</name>
<dbReference type="InterPro" id="IPR013798">
    <property type="entry name" value="Indole-3-glycerol_P_synth_dom"/>
</dbReference>
<evidence type="ECO:0000256" key="7">
    <source>
        <dbReference type="ARBA" id="ARBA00023239"/>
    </source>
</evidence>
<keyword evidence="5 8" id="KW-0822">Tryptophan biosynthesis</keyword>
<keyword evidence="3 8" id="KW-0028">Amino-acid biosynthesis</keyword>
<reference evidence="11" key="1">
    <citation type="submission" date="2016-10" db="EMBL/GenBank/DDBJ databases">
        <authorList>
            <person name="Varghese N."/>
            <person name="Submissions S."/>
        </authorList>
    </citation>
    <scope>NUCLEOTIDE SEQUENCE [LARGE SCALE GENOMIC DNA]</scope>
    <source>
        <strain evidence="11">XJ109</strain>
    </source>
</reference>
<dbReference type="PANTHER" id="PTHR22854">
    <property type="entry name" value="TRYPTOPHAN BIOSYNTHESIS PROTEIN"/>
    <property type="match status" value="1"/>
</dbReference>
<dbReference type="Gene3D" id="3.20.20.70">
    <property type="entry name" value="Aldolase class I"/>
    <property type="match status" value="1"/>
</dbReference>
<dbReference type="InterPro" id="IPR013785">
    <property type="entry name" value="Aldolase_TIM"/>
</dbReference>
<dbReference type="UniPathway" id="UPA00035">
    <property type="reaction ID" value="UER00043"/>
</dbReference>
<feature type="domain" description="Indole-3-glycerol phosphate synthase" evidence="9">
    <location>
        <begin position="5"/>
        <end position="255"/>
    </location>
</feature>
<evidence type="ECO:0000256" key="2">
    <source>
        <dbReference type="ARBA" id="ARBA00004696"/>
    </source>
</evidence>
<protein>
    <recommendedName>
        <fullName evidence="8">Indole-3-glycerol phosphate synthase</fullName>
        <shortName evidence="8">IGPS</shortName>
        <ecNumber evidence="8">4.1.1.48</ecNumber>
    </recommendedName>
</protein>
<dbReference type="OrthoDB" id="9804217at2"/>
<keyword evidence="11" id="KW-1185">Reference proteome</keyword>
<dbReference type="GO" id="GO:0004425">
    <property type="term" value="F:indole-3-glycerol-phosphate synthase activity"/>
    <property type="evidence" value="ECO:0007669"/>
    <property type="project" value="UniProtKB-UniRule"/>
</dbReference>
<keyword evidence="6 8" id="KW-0057">Aromatic amino acid biosynthesis</keyword>
<dbReference type="Pfam" id="PF00218">
    <property type="entry name" value="IGPS"/>
    <property type="match status" value="1"/>
</dbReference>
<dbReference type="AlphaFoldDB" id="A0A1I4U542"/>
<dbReference type="GO" id="GO:0004640">
    <property type="term" value="F:phosphoribosylanthranilate isomerase activity"/>
    <property type="evidence" value="ECO:0007669"/>
    <property type="project" value="TreeGrafter"/>
</dbReference>
<dbReference type="PROSITE" id="PS00614">
    <property type="entry name" value="IGPS"/>
    <property type="match status" value="1"/>
</dbReference>
<gene>
    <name evidence="8" type="primary">trpC</name>
    <name evidence="10" type="ORF">SAMN05421738_10370</name>
</gene>
<dbReference type="FunFam" id="3.20.20.70:FF:000024">
    <property type="entry name" value="Indole-3-glycerol phosphate synthase"/>
    <property type="match status" value="1"/>
</dbReference>
<dbReference type="RefSeq" id="WP_092906604.1">
    <property type="nucleotide sequence ID" value="NZ_FOUZ01000003.1"/>
</dbReference>
<organism evidence="10 11">
    <name type="scientific">Algoriella xinjiangensis</name>
    <dbReference type="NCBI Taxonomy" id="684065"/>
    <lineage>
        <taxon>Bacteria</taxon>
        <taxon>Pseudomonadati</taxon>
        <taxon>Bacteroidota</taxon>
        <taxon>Flavobacteriia</taxon>
        <taxon>Flavobacteriales</taxon>
        <taxon>Weeksellaceae</taxon>
        <taxon>Algoriella</taxon>
    </lineage>
</organism>
<dbReference type="SUPFAM" id="SSF51366">
    <property type="entry name" value="Ribulose-phoshate binding barrel"/>
    <property type="match status" value="1"/>
</dbReference>
<proteinExistence type="inferred from homology"/>
<comment type="pathway">
    <text evidence="2 8">Amino-acid biosynthesis; L-tryptophan biosynthesis; L-tryptophan from chorismate: step 4/5.</text>
</comment>
<dbReference type="Proteomes" id="UP000199149">
    <property type="component" value="Unassembled WGS sequence"/>
</dbReference>
<keyword evidence="7 8" id="KW-0456">Lyase</keyword>
<dbReference type="InterPro" id="IPR045186">
    <property type="entry name" value="Indole-3-glycerol_P_synth"/>
</dbReference>
<dbReference type="CDD" id="cd00331">
    <property type="entry name" value="IGPS"/>
    <property type="match status" value="1"/>
</dbReference>
<evidence type="ECO:0000256" key="1">
    <source>
        <dbReference type="ARBA" id="ARBA00001633"/>
    </source>
</evidence>
<evidence type="ECO:0000313" key="10">
    <source>
        <dbReference type="EMBL" id="SFM83793.1"/>
    </source>
</evidence>
<dbReference type="InterPro" id="IPR011060">
    <property type="entry name" value="RibuloseP-bd_barrel"/>
</dbReference>